<comment type="similarity">
    <text evidence="4">Belongs to the AIM11 family.</text>
</comment>
<dbReference type="EMBL" id="FJUX01000035">
    <property type="protein sequence ID" value="CZS98255.1"/>
    <property type="molecule type" value="Genomic_DNA"/>
</dbReference>
<dbReference type="PANTHER" id="PTHR39136:SF1">
    <property type="entry name" value="ALTERED INHERITANCE OF MITOCHONDRIA PROTEIN 11"/>
    <property type="match status" value="1"/>
</dbReference>
<dbReference type="InterPro" id="IPR038814">
    <property type="entry name" value="AIM11"/>
</dbReference>
<keyword evidence="7" id="KW-1185">Reference proteome</keyword>
<dbReference type="GO" id="GO:0005739">
    <property type="term" value="C:mitochondrion"/>
    <property type="evidence" value="ECO:0007669"/>
    <property type="project" value="TreeGrafter"/>
</dbReference>
<feature type="transmembrane region" description="Helical" evidence="4">
    <location>
        <begin position="37"/>
        <end position="58"/>
    </location>
</feature>
<keyword evidence="3 4" id="KW-0472">Membrane</keyword>
<dbReference type="PANTHER" id="PTHR39136">
    <property type="entry name" value="ALTERED INHERITANCE OF MITOCHONDRIA PROTEIN 11"/>
    <property type="match status" value="1"/>
</dbReference>
<evidence type="ECO:0000256" key="5">
    <source>
        <dbReference type="SAM" id="MobiDB-lite"/>
    </source>
</evidence>
<comment type="subcellular location">
    <subcellularLocation>
        <location evidence="4">Membrane</location>
        <topology evidence="4">Multi-pass membrane protein</topology>
    </subcellularLocation>
</comment>
<gene>
    <name evidence="4" type="primary">AIM11</name>
    <name evidence="6" type="ORF">RAG0_07046</name>
</gene>
<feature type="transmembrane region" description="Helical" evidence="4">
    <location>
        <begin position="97"/>
        <end position="115"/>
    </location>
</feature>
<dbReference type="Proteomes" id="UP000178912">
    <property type="component" value="Unassembled WGS sequence"/>
</dbReference>
<dbReference type="OrthoDB" id="3558022at2759"/>
<sequence>MADRASTPAAPAPTAPAAATTSESQSGFFSQRSRRQLGLFAAGASFFLLSSVITRRSIVRRKAMSVPLFFHHSNYSNPNINGALEAFEALTLATMNVFSYGIMFTGGFMWAFDISTVDDMKKKVRVDLNVKASQIDRDAEAEFEELFASVLDRKEFKALRGEKGIKTKEEKEQEAKEQEEQKPKP</sequence>
<protein>
    <recommendedName>
        <fullName evidence="4">Altered inheritance of mitochondria protein 11</fullName>
    </recommendedName>
</protein>
<accession>A0A1E1KJP3</accession>
<evidence type="ECO:0000256" key="2">
    <source>
        <dbReference type="ARBA" id="ARBA00022989"/>
    </source>
</evidence>
<name>A0A1E1KJP3_9HELO</name>
<evidence type="ECO:0000313" key="7">
    <source>
        <dbReference type="Proteomes" id="UP000178912"/>
    </source>
</evidence>
<reference evidence="7" key="1">
    <citation type="submission" date="2016-03" db="EMBL/GenBank/DDBJ databases">
        <authorList>
            <person name="Guldener U."/>
        </authorList>
    </citation>
    <scope>NUCLEOTIDE SEQUENCE [LARGE SCALE GENOMIC DNA]</scope>
    <source>
        <strain evidence="7">04CH-RAC-A.6.1</strain>
    </source>
</reference>
<dbReference type="AlphaFoldDB" id="A0A1E1KJP3"/>
<feature type="region of interest" description="Disordered" evidence="5">
    <location>
        <begin position="162"/>
        <end position="185"/>
    </location>
</feature>
<feature type="compositionally biased region" description="Low complexity" evidence="5">
    <location>
        <begin position="15"/>
        <end position="25"/>
    </location>
</feature>
<keyword evidence="1 4" id="KW-0812">Transmembrane</keyword>
<keyword evidence="2 4" id="KW-1133">Transmembrane helix</keyword>
<evidence type="ECO:0000256" key="1">
    <source>
        <dbReference type="ARBA" id="ARBA00022692"/>
    </source>
</evidence>
<organism evidence="6 7">
    <name type="scientific">Rhynchosporium agropyri</name>
    <dbReference type="NCBI Taxonomy" id="914238"/>
    <lineage>
        <taxon>Eukaryota</taxon>
        <taxon>Fungi</taxon>
        <taxon>Dikarya</taxon>
        <taxon>Ascomycota</taxon>
        <taxon>Pezizomycotina</taxon>
        <taxon>Leotiomycetes</taxon>
        <taxon>Helotiales</taxon>
        <taxon>Ploettnerulaceae</taxon>
        <taxon>Rhynchosporium</taxon>
    </lineage>
</organism>
<evidence type="ECO:0000256" key="3">
    <source>
        <dbReference type="ARBA" id="ARBA00023136"/>
    </source>
</evidence>
<evidence type="ECO:0000256" key="4">
    <source>
        <dbReference type="RuleBase" id="RU367098"/>
    </source>
</evidence>
<proteinExistence type="inferred from homology"/>
<feature type="region of interest" description="Disordered" evidence="5">
    <location>
        <begin position="1"/>
        <end position="25"/>
    </location>
</feature>
<evidence type="ECO:0000313" key="6">
    <source>
        <dbReference type="EMBL" id="CZS98255.1"/>
    </source>
</evidence>
<dbReference type="GO" id="GO:0016020">
    <property type="term" value="C:membrane"/>
    <property type="evidence" value="ECO:0007669"/>
    <property type="project" value="UniProtKB-SubCell"/>
</dbReference>